<evidence type="ECO:0000256" key="1">
    <source>
        <dbReference type="SAM" id="Phobius"/>
    </source>
</evidence>
<keyword evidence="3" id="KW-1185">Reference proteome</keyword>
<dbReference type="EMBL" id="BJLP01000009">
    <property type="protein sequence ID" value="GEA80335.1"/>
    <property type="molecule type" value="Genomic_DNA"/>
</dbReference>
<dbReference type="NCBIfam" id="TIGR04088">
    <property type="entry name" value="cognate_SipW"/>
    <property type="match status" value="1"/>
</dbReference>
<dbReference type="Pfam" id="PF12389">
    <property type="entry name" value="Peptidase_M73"/>
    <property type="match status" value="1"/>
</dbReference>
<comment type="caution">
    <text evidence="2">The sequence shown here is derived from an EMBL/GenBank/DDBJ whole genome shotgun (WGS) entry which is preliminary data.</text>
</comment>
<feature type="transmembrane region" description="Helical" evidence="1">
    <location>
        <begin position="25"/>
        <end position="48"/>
    </location>
</feature>
<gene>
    <name evidence="2" type="ORF">CUD01_07790</name>
</gene>
<reference evidence="2 3" key="1">
    <citation type="submission" date="2019-06" db="EMBL/GenBank/DDBJ databases">
        <title>Whole genome shotgun sequence of Cellulomonas uda NBRC 3747.</title>
        <authorList>
            <person name="Hosoyama A."/>
            <person name="Uohara A."/>
            <person name="Ohji S."/>
            <person name="Ichikawa N."/>
        </authorList>
    </citation>
    <scope>NUCLEOTIDE SEQUENCE [LARGE SCALE GENOMIC DNA]</scope>
    <source>
        <strain evidence="2 3">NBRC 3747</strain>
    </source>
</reference>
<evidence type="ECO:0000313" key="3">
    <source>
        <dbReference type="Proteomes" id="UP000315842"/>
    </source>
</evidence>
<dbReference type="Proteomes" id="UP000315842">
    <property type="component" value="Unassembled WGS sequence"/>
</dbReference>
<keyword evidence="1" id="KW-0812">Transmembrane</keyword>
<accession>A0A4Y3KBE4</accession>
<dbReference type="InterPro" id="IPR022121">
    <property type="entry name" value="Peptidase_M73_camelysin"/>
</dbReference>
<keyword evidence="1" id="KW-1133">Transmembrane helix</keyword>
<name>A0A4Y3KBE4_CELUD</name>
<proteinExistence type="predicted"/>
<evidence type="ECO:0000313" key="2">
    <source>
        <dbReference type="EMBL" id="GEA80335.1"/>
    </source>
</evidence>
<dbReference type="RefSeq" id="WP_141318906.1">
    <property type="nucleotide sequence ID" value="NZ_BJLP01000009.1"/>
</dbReference>
<keyword evidence="1" id="KW-0472">Membrane</keyword>
<organism evidence="2 3">
    <name type="scientific">Cellulomonas uda</name>
    <dbReference type="NCBI Taxonomy" id="1714"/>
    <lineage>
        <taxon>Bacteria</taxon>
        <taxon>Bacillati</taxon>
        <taxon>Actinomycetota</taxon>
        <taxon>Actinomycetes</taxon>
        <taxon>Micrococcales</taxon>
        <taxon>Cellulomonadaceae</taxon>
        <taxon>Cellulomonas</taxon>
    </lineage>
</organism>
<dbReference type="InterPro" id="IPR023833">
    <property type="entry name" value="Signal_pept_SipW-depend-type"/>
</dbReference>
<evidence type="ECO:0008006" key="4">
    <source>
        <dbReference type="Google" id="ProtNLM"/>
    </source>
</evidence>
<protein>
    <recommendedName>
        <fullName evidence="4">Camelysin metallo-endopeptidase</fullName>
    </recommendedName>
</protein>
<dbReference type="AlphaFoldDB" id="A0A4Y3KBE4"/>
<sequence>MMDDLIEEMVNPAPAQADKARRRRLWATVTIVGLAALGVTSLTTSALFTDQEKANDAITTGRVNLELGQLEFSVPVDNMLPGASVVAPVTVSNNGSLRYQYAISYRADDRSGDTADLSSALRVSIYDTSTCTLAGTSTATNRIGQSGAPGTFGLATSDTPIVGTPGVDEATGNRFLNATASEDLCVRIDFDETADNSFQDTSTTLELTFDARQITFDPADPDESGA</sequence>